<gene>
    <name evidence="5" type="ORF">PSECIP111854_02662</name>
    <name evidence="4" type="ORF">PSECIP111951_02302</name>
</gene>
<protein>
    <recommendedName>
        <fullName evidence="3">Solute-binding protein family 3/N-terminal domain-containing protein</fullName>
    </recommendedName>
</protein>
<comment type="caution">
    <text evidence="5">The sequence shown here is derived from an EMBL/GenBank/DDBJ whole genome shotgun (WGS) entry which is preliminary data.</text>
</comment>
<dbReference type="AlphaFoldDB" id="A0A9W4W0P6"/>
<feature type="domain" description="Solute-binding protein family 3/N-terminal" evidence="3">
    <location>
        <begin position="28"/>
        <end position="251"/>
    </location>
</feature>
<evidence type="ECO:0000259" key="3">
    <source>
        <dbReference type="SMART" id="SM00062"/>
    </source>
</evidence>
<dbReference type="Proteomes" id="UP001152467">
    <property type="component" value="Unassembled WGS sequence"/>
</dbReference>
<dbReference type="EMBL" id="CAMAPC010000010">
    <property type="protein sequence ID" value="CAH9060710.1"/>
    <property type="molecule type" value="Genomic_DNA"/>
</dbReference>
<keyword evidence="6" id="KW-1185">Reference proteome</keyword>
<dbReference type="SMART" id="SM00062">
    <property type="entry name" value="PBPb"/>
    <property type="match status" value="1"/>
</dbReference>
<dbReference type="Pfam" id="PF00497">
    <property type="entry name" value="SBP_bac_3"/>
    <property type="match status" value="1"/>
</dbReference>
<evidence type="ECO:0000256" key="1">
    <source>
        <dbReference type="ARBA" id="ARBA00010333"/>
    </source>
</evidence>
<evidence type="ECO:0000313" key="7">
    <source>
        <dbReference type="Proteomes" id="UP001152485"/>
    </source>
</evidence>
<name>A0A9W4W0P6_9GAMM</name>
<sequence length="253" mass="29234">MLSLSKIALIYILTYITKGYAHQSCSQTVQLGLVADWPPLTYFYQGKAHGLDIEIAKIIFDSIDICVKYVRLPSSARALEQIENGDIDVAVMVSYTEQRAQFGYFSKPYRYEKMRLFSYLDAYPIKSLSELLDKQKIIGLSIGSFYGKEIAKLSTLPKYQNQFVKISSSDRRADMLLKKRVDFIVDDIISGLYIKRTKGYKDIKPWPYIVHDNQVHFIIKKSPTNKDLLKQVNWAITQLQPTIDELVQSYIQY</sequence>
<dbReference type="Proteomes" id="UP001152485">
    <property type="component" value="Unassembled WGS sequence"/>
</dbReference>
<dbReference type="PANTHER" id="PTHR35936:SF19">
    <property type="entry name" value="AMINO-ACID-BINDING PROTEIN YXEM-RELATED"/>
    <property type="match status" value="1"/>
</dbReference>
<reference evidence="5 7" key="1">
    <citation type="submission" date="2022-07" db="EMBL/GenBank/DDBJ databases">
        <authorList>
            <person name="Criscuolo A."/>
        </authorList>
    </citation>
    <scope>NUCLEOTIDE SEQUENCE</scope>
    <source>
        <strain evidence="7">CIP 111951</strain>
        <strain evidence="5">CIP111854</strain>
        <strain evidence="4">CIP111951</strain>
    </source>
</reference>
<dbReference type="SUPFAM" id="SSF53850">
    <property type="entry name" value="Periplasmic binding protein-like II"/>
    <property type="match status" value="1"/>
</dbReference>
<proteinExistence type="inferred from homology"/>
<evidence type="ECO:0000313" key="4">
    <source>
        <dbReference type="EMBL" id="CAH9060537.1"/>
    </source>
</evidence>
<accession>A0A9W4W0P6</accession>
<evidence type="ECO:0000313" key="6">
    <source>
        <dbReference type="Proteomes" id="UP001152467"/>
    </source>
</evidence>
<evidence type="ECO:0000256" key="2">
    <source>
        <dbReference type="ARBA" id="ARBA00022729"/>
    </source>
</evidence>
<keyword evidence="2" id="KW-0732">Signal</keyword>
<dbReference type="Gene3D" id="3.40.190.10">
    <property type="entry name" value="Periplasmic binding protein-like II"/>
    <property type="match status" value="2"/>
</dbReference>
<dbReference type="EMBL" id="CAMAPD010000010">
    <property type="protein sequence ID" value="CAH9060537.1"/>
    <property type="molecule type" value="Genomic_DNA"/>
</dbReference>
<evidence type="ECO:0000313" key="5">
    <source>
        <dbReference type="EMBL" id="CAH9060710.1"/>
    </source>
</evidence>
<dbReference type="PANTHER" id="PTHR35936">
    <property type="entry name" value="MEMBRANE-BOUND LYTIC MUREIN TRANSGLYCOSYLASE F"/>
    <property type="match status" value="1"/>
</dbReference>
<dbReference type="InterPro" id="IPR001638">
    <property type="entry name" value="Solute-binding_3/MltF_N"/>
</dbReference>
<comment type="similarity">
    <text evidence="1">Belongs to the bacterial solute-binding protein 3 family.</text>
</comment>
<organism evidence="5 6">
    <name type="scientific">Pseudoalteromonas holothuriae</name>
    <dbReference type="NCBI Taxonomy" id="2963714"/>
    <lineage>
        <taxon>Bacteria</taxon>
        <taxon>Pseudomonadati</taxon>
        <taxon>Pseudomonadota</taxon>
        <taxon>Gammaproteobacteria</taxon>
        <taxon>Alteromonadales</taxon>
        <taxon>Pseudoalteromonadaceae</taxon>
        <taxon>Pseudoalteromonas</taxon>
    </lineage>
</organism>